<feature type="region of interest" description="Disordered" evidence="1">
    <location>
        <begin position="1"/>
        <end position="45"/>
    </location>
</feature>
<comment type="caution">
    <text evidence="2">The sequence shown here is derived from an EMBL/GenBank/DDBJ whole genome shotgun (WGS) entry which is preliminary data.</text>
</comment>
<reference evidence="2" key="1">
    <citation type="submission" date="2021-01" db="EMBL/GenBank/DDBJ databases">
        <title>Whole genome shotgun sequence of Actinoplanes capillaceus NBRC 16408.</title>
        <authorList>
            <person name="Komaki H."/>
            <person name="Tamura T."/>
        </authorList>
    </citation>
    <scope>NUCLEOTIDE SEQUENCE [LARGE SCALE GENOMIC DNA]</scope>
    <source>
        <strain evidence="2">NBRC 16408</strain>
    </source>
</reference>
<name>A0ABQ3WEM0_9ACTN</name>
<dbReference type="EMBL" id="BOMF01000006">
    <property type="protein sequence ID" value="GID43173.1"/>
    <property type="molecule type" value="Genomic_DNA"/>
</dbReference>
<evidence type="ECO:0000313" key="2">
    <source>
        <dbReference type="EMBL" id="GID43173.1"/>
    </source>
</evidence>
<feature type="compositionally biased region" description="Basic and acidic residues" evidence="1">
    <location>
        <begin position="8"/>
        <end position="19"/>
    </location>
</feature>
<gene>
    <name evidence="2" type="ORF">Aca07nite_04480</name>
</gene>
<organism evidence="2">
    <name type="scientific">Actinoplanes campanulatus</name>
    <dbReference type="NCBI Taxonomy" id="113559"/>
    <lineage>
        <taxon>Bacteria</taxon>
        <taxon>Bacillati</taxon>
        <taxon>Actinomycetota</taxon>
        <taxon>Actinomycetes</taxon>
        <taxon>Micromonosporales</taxon>
        <taxon>Micromonosporaceae</taxon>
        <taxon>Actinoplanes</taxon>
    </lineage>
</organism>
<accession>A0ABQ3WEM0</accession>
<sequence length="111" mass="12123">MPLPTTIARHDSGSAERCRKVGAAWPGNSGPPRSSDATRKAPATGLSGFRFSQVTAAQQPEAVRHQRDTVALRRDLGVCRTDRRYPVLEIIGLPSSERPPDTRAGWCRRSS</sequence>
<protein>
    <submittedName>
        <fullName evidence="2">Uncharacterized protein</fullName>
    </submittedName>
</protein>
<evidence type="ECO:0000256" key="1">
    <source>
        <dbReference type="SAM" id="MobiDB-lite"/>
    </source>
</evidence>
<proteinExistence type="predicted"/>